<feature type="region of interest" description="Disordered" evidence="3">
    <location>
        <begin position="168"/>
        <end position="187"/>
    </location>
</feature>
<accession>A0A0F9QSC4</accession>
<keyword evidence="1" id="KW-0677">Repeat</keyword>
<gene>
    <name evidence="4" type="ORF">LCGC14_0684290</name>
</gene>
<organism evidence="4">
    <name type="scientific">marine sediment metagenome</name>
    <dbReference type="NCBI Taxonomy" id="412755"/>
    <lineage>
        <taxon>unclassified sequences</taxon>
        <taxon>metagenomes</taxon>
        <taxon>ecological metagenomes</taxon>
    </lineage>
</organism>
<sequence length="347" mass="40721">MRQRYLNIIPLIFLVLAIIFTTSGCGKFIGGLKANYYFGKANKNFSDAQYRDAIELYEVALVHNPGLVEAYQYLGESYKNLYRGPAVDTPENDERADKALEALNRAYEIDPYDKNIIYSLGDMYDRLRNFEEAEKLYLKILELEPTNMENYYVVAGFYKKYVPVRTSGASGEQEGGETEEGEEGKTAFQKAEEMYLRRIELDAESPEGYAYAAQFYEDLQPPDFDKAYKFHVYRTRLEPDNMIPVYAIGVNRFWKAHRLQTQLSREERIEHAKVAEEALLKAIDMDPSYSFTYYYMGILYRNIYAAVYSDRRSRYIEEADMWQQRAQDARKKELERKRLERELKALN</sequence>
<dbReference type="Gene3D" id="1.25.40.10">
    <property type="entry name" value="Tetratricopeptide repeat domain"/>
    <property type="match status" value="3"/>
</dbReference>
<evidence type="ECO:0000313" key="4">
    <source>
        <dbReference type="EMBL" id="KKN45319.1"/>
    </source>
</evidence>
<reference evidence="4" key="1">
    <citation type="journal article" date="2015" name="Nature">
        <title>Complex archaea that bridge the gap between prokaryotes and eukaryotes.</title>
        <authorList>
            <person name="Spang A."/>
            <person name="Saw J.H."/>
            <person name="Jorgensen S.L."/>
            <person name="Zaremba-Niedzwiedzka K."/>
            <person name="Martijn J."/>
            <person name="Lind A.E."/>
            <person name="van Eijk R."/>
            <person name="Schleper C."/>
            <person name="Guy L."/>
            <person name="Ettema T.J."/>
        </authorList>
    </citation>
    <scope>NUCLEOTIDE SEQUENCE</scope>
</reference>
<dbReference type="SMART" id="SM00028">
    <property type="entry name" value="TPR"/>
    <property type="match status" value="3"/>
</dbReference>
<protein>
    <submittedName>
        <fullName evidence="4">Uncharacterized protein</fullName>
    </submittedName>
</protein>
<keyword evidence="2" id="KW-0802">TPR repeat</keyword>
<dbReference type="Pfam" id="PF14559">
    <property type="entry name" value="TPR_19"/>
    <property type="match status" value="1"/>
</dbReference>
<dbReference type="PANTHER" id="PTHR44943">
    <property type="entry name" value="CELLULOSE SYNTHASE OPERON PROTEIN C"/>
    <property type="match status" value="1"/>
</dbReference>
<dbReference type="InterPro" id="IPR011990">
    <property type="entry name" value="TPR-like_helical_dom_sf"/>
</dbReference>
<dbReference type="InterPro" id="IPR019734">
    <property type="entry name" value="TPR_rpt"/>
</dbReference>
<dbReference type="PROSITE" id="PS50005">
    <property type="entry name" value="TPR"/>
    <property type="match status" value="1"/>
</dbReference>
<evidence type="ECO:0000256" key="2">
    <source>
        <dbReference type="ARBA" id="ARBA00022803"/>
    </source>
</evidence>
<dbReference type="PROSITE" id="PS50293">
    <property type="entry name" value="TPR_REGION"/>
    <property type="match status" value="1"/>
</dbReference>
<evidence type="ECO:0000256" key="1">
    <source>
        <dbReference type="ARBA" id="ARBA00022737"/>
    </source>
</evidence>
<dbReference type="EMBL" id="LAZR01001397">
    <property type="protein sequence ID" value="KKN45319.1"/>
    <property type="molecule type" value="Genomic_DNA"/>
</dbReference>
<proteinExistence type="predicted"/>
<dbReference type="PANTHER" id="PTHR44943:SF8">
    <property type="entry name" value="TPR REPEAT-CONTAINING PROTEIN MJ0263"/>
    <property type="match status" value="1"/>
</dbReference>
<name>A0A0F9QSC4_9ZZZZ</name>
<evidence type="ECO:0000256" key="3">
    <source>
        <dbReference type="SAM" id="MobiDB-lite"/>
    </source>
</evidence>
<dbReference type="AlphaFoldDB" id="A0A0F9QSC4"/>
<comment type="caution">
    <text evidence="4">The sequence shown here is derived from an EMBL/GenBank/DDBJ whole genome shotgun (WGS) entry which is preliminary data.</text>
</comment>
<dbReference type="InterPro" id="IPR051685">
    <property type="entry name" value="Ycf3/AcsC/BcsC/TPR_MFPF"/>
</dbReference>
<dbReference type="SUPFAM" id="SSF48439">
    <property type="entry name" value="Protein prenylyltransferase"/>
    <property type="match status" value="1"/>
</dbReference>
<dbReference type="PROSITE" id="PS51257">
    <property type="entry name" value="PROKAR_LIPOPROTEIN"/>
    <property type="match status" value="1"/>
</dbReference>